<name>F2TVM5_SALR5</name>
<dbReference type="AlphaFoldDB" id="F2TVM5"/>
<dbReference type="KEGG" id="sre:PTSG_00139"/>
<accession>F2TVM5</accession>
<evidence type="ECO:0000256" key="1">
    <source>
        <dbReference type="SAM" id="MobiDB-lite"/>
    </source>
</evidence>
<feature type="compositionally biased region" description="Polar residues" evidence="1">
    <location>
        <begin position="105"/>
        <end position="115"/>
    </location>
</feature>
<gene>
    <name evidence="2" type="ORF">PTSG_00139</name>
</gene>
<organism evidence="3">
    <name type="scientific">Salpingoeca rosetta (strain ATCC 50818 / BSB-021)</name>
    <dbReference type="NCBI Taxonomy" id="946362"/>
    <lineage>
        <taxon>Eukaryota</taxon>
        <taxon>Choanoflagellata</taxon>
        <taxon>Craspedida</taxon>
        <taxon>Salpingoecidae</taxon>
        <taxon>Salpingoeca</taxon>
    </lineage>
</organism>
<dbReference type="Proteomes" id="UP000007799">
    <property type="component" value="Unassembled WGS sequence"/>
</dbReference>
<protein>
    <submittedName>
        <fullName evidence="2">Uncharacterized protein</fullName>
    </submittedName>
</protein>
<feature type="region of interest" description="Disordered" evidence="1">
    <location>
        <begin position="88"/>
        <end position="115"/>
    </location>
</feature>
<sequence>MSTTLLELKKTGEAPSKNYHSLVVMPDQIRFTTWLIDAQHGVHHRDSTGSVFDRKVTFEEFLDGHLQDQIKSVFGQDEYQRVLKVVKENSGTTSGSAETKKKDAQQSGGNTFLTS</sequence>
<dbReference type="GeneID" id="16067448"/>
<dbReference type="InParanoid" id="F2TVM5"/>
<evidence type="ECO:0000313" key="2">
    <source>
        <dbReference type="EMBL" id="EGD72121.1"/>
    </source>
</evidence>
<dbReference type="OrthoDB" id="5581363at2759"/>
<reference evidence="2" key="1">
    <citation type="submission" date="2009-08" db="EMBL/GenBank/DDBJ databases">
        <title>Annotation of Salpingoeca rosetta.</title>
        <authorList>
            <consortium name="The Broad Institute Genome Sequencing Platform"/>
            <person name="Russ C."/>
            <person name="Cuomo C."/>
            <person name="Burger G."/>
            <person name="Gray M.W."/>
            <person name="Holland P.W.H."/>
            <person name="King N."/>
            <person name="Lang F.B.F."/>
            <person name="Roger A.J."/>
            <person name="Ruiz-Trillo I."/>
            <person name="Young S.K."/>
            <person name="Zeng Q."/>
            <person name="Gargeya S."/>
            <person name="Alvarado L."/>
            <person name="Berlin A."/>
            <person name="Chapman S.B."/>
            <person name="Chen Z."/>
            <person name="Freedman E."/>
            <person name="Gellesch M."/>
            <person name="Goldberg J."/>
            <person name="Griggs A."/>
            <person name="Gujja S."/>
            <person name="Heilman E."/>
            <person name="Heiman D."/>
            <person name="Howarth C."/>
            <person name="Mehta T."/>
            <person name="Neiman D."/>
            <person name="Pearson M."/>
            <person name="Roberts A."/>
            <person name="Saif S."/>
            <person name="Shea T."/>
            <person name="Shenoy N."/>
            <person name="Sisk P."/>
            <person name="Stolte C."/>
            <person name="Sykes S."/>
            <person name="White J."/>
            <person name="Yandava C."/>
            <person name="Haas B."/>
            <person name="Nusbaum C."/>
            <person name="Birren B."/>
        </authorList>
    </citation>
    <scope>NUCLEOTIDE SEQUENCE [LARGE SCALE GENOMIC DNA]</scope>
    <source>
        <strain evidence="2">ATCC 50818</strain>
    </source>
</reference>
<dbReference type="EMBL" id="GL832955">
    <property type="protein sequence ID" value="EGD72121.1"/>
    <property type="molecule type" value="Genomic_DNA"/>
</dbReference>
<keyword evidence="3" id="KW-1185">Reference proteome</keyword>
<evidence type="ECO:0000313" key="3">
    <source>
        <dbReference type="Proteomes" id="UP000007799"/>
    </source>
</evidence>
<proteinExistence type="predicted"/>
<dbReference type="RefSeq" id="XP_004998693.1">
    <property type="nucleotide sequence ID" value="XM_004998636.1"/>
</dbReference>